<evidence type="ECO:0000313" key="2">
    <source>
        <dbReference type="Proteomes" id="UP000466632"/>
    </source>
</evidence>
<evidence type="ECO:0000313" key="1">
    <source>
        <dbReference type="EMBL" id="BBY01313.1"/>
    </source>
</evidence>
<sequence length="104" mass="11538">MVEFAPGEGTFMLERELNRVADIAVEAVNVTVVHVRRIVSALCTALDRTKREVSDLAWDYSDLATSVRFSTRSSSASAGDDAQVMRSEHVADVISIDLRRRRAN</sequence>
<dbReference type="AlphaFoldDB" id="A0A7I7NXI9"/>
<gene>
    <name evidence="1" type="ORF">MSEO_18120</name>
</gene>
<proteinExistence type="predicted"/>
<dbReference type="RefSeq" id="WP_163678836.1">
    <property type="nucleotide sequence ID" value="NZ_AP022582.1"/>
</dbReference>
<dbReference type="KEGG" id="mseo:MSEO_18120"/>
<protein>
    <submittedName>
        <fullName evidence="1">Uncharacterized protein</fullName>
    </submittedName>
</protein>
<dbReference type="Proteomes" id="UP000466632">
    <property type="component" value="Chromosome"/>
</dbReference>
<reference evidence="1 2" key="1">
    <citation type="journal article" date="2019" name="Emerg. Microbes Infect.">
        <title>Comprehensive subspecies identification of 175 nontuberculous mycobacteria species based on 7547 genomic profiles.</title>
        <authorList>
            <person name="Matsumoto Y."/>
            <person name="Kinjo T."/>
            <person name="Motooka D."/>
            <person name="Nabeya D."/>
            <person name="Jung N."/>
            <person name="Uechi K."/>
            <person name="Horii T."/>
            <person name="Iida T."/>
            <person name="Fujita J."/>
            <person name="Nakamura S."/>
        </authorList>
    </citation>
    <scope>NUCLEOTIDE SEQUENCE [LARGE SCALE GENOMIC DNA]</scope>
    <source>
        <strain evidence="1 2">JCM 16018</strain>
    </source>
</reference>
<dbReference type="EMBL" id="AP022582">
    <property type="protein sequence ID" value="BBY01313.1"/>
    <property type="molecule type" value="Genomic_DNA"/>
</dbReference>
<organism evidence="1 2">
    <name type="scientific">Mycobacterium seoulense</name>
    <dbReference type="NCBI Taxonomy" id="386911"/>
    <lineage>
        <taxon>Bacteria</taxon>
        <taxon>Bacillati</taxon>
        <taxon>Actinomycetota</taxon>
        <taxon>Actinomycetes</taxon>
        <taxon>Mycobacteriales</taxon>
        <taxon>Mycobacteriaceae</taxon>
        <taxon>Mycobacterium</taxon>
    </lineage>
</organism>
<accession>A0A7I7NXI9</accession>
<name>A0A7I7NXI9_9MYCO</name>
<keyword evidence="2" id="KW-1185">Reference proteome</keyword>